<dbReference type="Gene3D" id="3.40.630.30">
    <property type="match status" value="1"/>
</dbReference>
<dbReference type="SUPFAM" id="SSF55729">
    <property type="entry name" value="Acyl-CoA N-acyltransferases (Nat)"/>
    <property type="match status" value="1"/>
</dbReference>
<comment type="caution">
    <text evidence="1">The sequence shown here is derived from an EMBL/GenBank/DDBJ whole genome shotgun (WGS) entry which is preliminary data.</text>
</comment>
<sequence>MSKVSLDAFLGDKSGNFSEDLYFSKEYAKLYGEVFEFSFEKNGAFFKTIALKKQIPNSPFFDLQSPYGYSGFYANTNDESFLKQALESLRKRALNENIIAFFLRLHPFDINLGFYEKHLDFFKKERQIVLINCTQDFASLRKAYSPRILSYVKKARKELTISFCDSTYAEAFCKLYEKTMLRNRADSFYFFDQKYFDTLFALKQNVVLRAEFEGKILAFASFFVGKEFAYYHLSANCNEKNANAALLDFFFEFCTQKGVKFVILGGGVRDNDALYYFKSRFSTLYGSFYIAGLIFDAKNYATLCEGQNNAFFLKYRSYRGGVEFFLALPI</sequence>
<protein>
    <recommendedName>
        <fullName evidence="3">GNAT family N-acetyltransferase</fullName>
    </recommendedName>
</protein>
<evidence type="ECO:0000313" key="2">
    <source>
        <dbReference type="Proteomes" id="UP000478805"/>
    </source>
</evidence>
<dbReference type="RefSeq" id="WP_218992354.1">
    <property type="nucleotide sequence ID" value="NZ_CAXRRO010000014.1"/>
</dbReference>
<evidence type="ECO:0000313" key="1">
    <source>
        <dbReference type="EMBL" id="EDP8235163.1"/>
    </source>
</evidence>
<name>A0A9P2FV24_CAMJU</name>
<dbReference type="AlphaFoldDB" id="A0A9P2FV24"/>
<organism evidence="1 2">
    <name type="scientific">Campylobacter jejuni</name>
    <dbReference type="NCBI Taxonomy" id="197"/>
    <lineage>
        <taxon>Bacteria</taxon>
        <taxon>Pseudomonadati</taxon>
        <taxon>Campylobacterota</taxon>
        <taxon>Epsilonproteobacteria</taxon>
        <taxon>Campylobacterales</taxon>
        <taxon>Campylobacteraceae</taxon>
        <taxon>Campylobacter</taxon>
    </lineage>
</organism>
<gene>
    <name evidence="1" type="ORF">GSU20_09580</name>
</gene>
<proteinExistence type="predicted"/>
<evidence type="ECO:0008006" key="3">
    <source>
        <dbReference type="Google" id="ProtNLM"/>
    </source>
</evidence>
<reference evidence="1 2" key="1">
    <citation type="submission" date="2020-01" db="EMBL/GenBank/DDBJ databases">
        <authorList>
            <consortium name="PulseNet: The National Subtyping Network for Foodborne Disease Surveillance"/>
            <person name="Tarr C.L."/>
            <person name="Trees E."/>
            <person name="Katz L.S."/>
            <person name="Carleton-Romer H.A."/>
            <person name="Stroika S."/>
            <person name="Kucerova Z."/>
            <person name="Roache K.F."/>
            <person name="Sabol A.L."/>
            <person name="Besser J."/>
            <person name="Gerner-Smidt P."/>
        </authorList>
    </citation>
    <scope>NUCLEOTIDE SEQUENCE [LARGE SCALE GENOMIC DNA]</scope>
    <source>
        <strain evidence="1 2">PNUSAC014094</strain>
    </source>
</reference>
<dbReference type="Proteomes" id="UP000478805">
    <property type="component" value="Unassembled WGS sequence"/>
</dbReference>
<dbReference type="InterPro" id="IPR016181">
    <property type="entry name" value="Acyl_CoA_acyltransferase"/>
</dbReference>
<dbReference type="EMBL" id="AANOVI010000016">
    <property type="protein sequence ID" value="EDP8235163.1"/>
    <property type="molecule type" value="Genomic_DNA"/>
</dbReference>
<accession>A0A9P2FV24</accession>